<protein>
    <recommendedName>
        <fullName evidence="2">C2H2-type domain-containing protein</fullName>
    </recommendedName>
</protein>
<dbReference type="AlphaFoldDB" id="A0A9N9WHS6"/>
<dbReference type="PROSITE" id="PS00028">
    <property type="entry name" value="ZINC_FINGER_C2H2_1"/>
    <property type="match status" value="1"/>
</dbReference>
<name>A0A9N9WHS6_9NEOP</name>
<evidence type="ECO:0000259" key="2">
    <source>
        <dbReference type="PROSITE" id="PS00028"/>
    </source>
</evidence>
<keyword evidence="4" id="KW-1185">Reference proteome</keyword>
<reference evidence="3" key="2">
    <citation type="submission" date="2022-10" db="EMBL/GenBank/DDBJ databases">
        <authorList>
            <consortium name="ENA_rothamsted_submissions"/>
            <consortium name="culmorum"/>
            <person name="King R."/>
        </authorList>
    </citation>
    <scope>NUCLEOTIDE SEQUENCE</scope>
</reference>
<evidence type="ECO:0000313" key="3">
    <source>
        <dbReference type="EMBL" id="CAG9792298.1"/>
    </source>
</evidence>
<organism evidence="3 4">
    <name type="scientific">Diatraea saccharalis</name>
    <name type="common">sugarcane borer</name>
    <dbReference type="NCBI Taxonomy" id="40085"/>
    <lineage>
        <taxon>Eukaryota</taxon>
        <taxon>Metazoa</taxon>
        <taxon>Ecdysozoa</taxon>
        <taxon>Arthropoda</taxon>
        <taxon>Hexapoda</taxon>
        <taxon>Insecta</taxon>
        <taxon>Pterygota</taxon>
        <taxon>Neoptera</taxon>
        <taxon>Endopterygota</taxon>
        <taxon>Lepidoptera</taxon>
        <taxon>Glossata</taxon>
        <taxon>Ditrysia</taxon>
        <taxon>Pyraloidea</taxon>
        <taxon>Crambidae</taxon>
        <taxon>Crambinae</taxon>
        <taxon>Diatraea</taxon>
    </lineage>
</organism>
<dbReference type="OrthoDB" id="7489838at2759"/>
<proteinExistence type="predicted"/>
<feature type="domain" description="C2H2-type" evidence="2">
    <location>
        <begin position="386"/>
        <end position="406"/>
    </location>
</feature>
<dbReference type="Proteomes" id="UP001153714">
    <property type="component" value="Chromosome 4"/>
</dbReference>
<feature type="region of interest" description="Disordered" evidence="1">
    <location>
        <begin position="37"/>
        <end position="92"/>
    </location>
</feature>
<dbReference type="Gene3D" id="3.30.160.60">
    <property type="entry name" value="Classic Zinc Finger"/>
    <property type="match status" value="1"/>
</dbReference>
<sequence>MDSDGEIEYLDEDADIVQQCVQTTFTTTESVTLKRKVNVNDDGNQQPHLVERINSERKKRKKPQKDDDSDYDPTEDIMPPSPPVSPSPSKRRKITLRKYTNKSTSQTARPVQRHVKPVLQSTVNQFFNRKKMTIKMPDHEDPLCLPVRAVMTIGSDINRLRNWNKACIEHFKQCDNLFTPEKGETKKSARTTVLKKVVNKDSGTSETAVWTKTCVINKEGIRKSELFQSMLPKYREKKILTPFTVNPAKQYKFHHKDEVLLTKEEYKNNDVLVAYKPQESLSAVYKFEKQNMQDGEKSTESNSETRRVLREVACCKVCASCYQTSWRGSVSKTDKNKLQCPICKRITISVYNLLTHVRAHSANDVRAHRRAISLALSGVVDYHYKCRICQLKLRSIKGLREHVTKHKAPIPFRCEIGNHMTR</sequence>
<dbReference type="InterPro" id="IPR013087">
    <property type="entry name" value="Znf_C2H2_type"/>
</dbReference>
<evidence type="ECO:0000256" key="1">
    <source>
        <dbReference type="SAM" id="MobiDB-lite"/>
    </source>
</evidence>
<accession>A0A9N9WHS6</accession>
<reference evidence="3" key="1">
    <citation type="submission" date="2021-12" db="EMBL/GenBank/DDBJ databases">
        <authorList>
            <person name="King R."/>
        </authorList>
    </citation>
    <scope>NUCLEOTIDE SEQUENCE</scope>
</reference>
<evidence type="ECO:0000313" key="4">
    <source>
        <dbReference type="Proteomes" id="UP001153714"/>
    </source>
</evidence>
<gene>
    <name evidence="3" type="ORF">DIATSA_LOCUS9846</name>
</gene>
<dbReference type="EMBL" id="OU893335">
    <property type="protein sequence ID" value="CAG9792298.1"/>
    <property type="molecule type" value="Genomic_DNA"/>
</dbReference>
<dbReference type="SMART" id="SM00355">
    <property type="entry name" value="ZnF_C2H2"/>
    <property type="match status" value="2"/>
</dbReference>